<feature type="region of interest" description="Disordered" evidence="7">
    <location>
        <begin position="82"/>
        <end position="106"/>
    </location>
</feature>
<evidence type="ECO:0000256" key="6">
    <source>
        <dbReference type="ARBA" id="ARBA00093775"/>
    </source>
</evidence>
<evidence type="ECO:0000259" key="9">
    <source>
        <dbReference type="Pfam" id="PF03151"/>
    </source>
</evidence>
<feature type="transmembrane region" description="Helical" evidence="8">
    <location>
        <begin position="398"/>
        <end position="417"/>
    </location>
</feature>
<feature type="transmembrane region" description="Helical" evidence="8">
    <location>
        <begin position="371"/>
        <end position="392"/>
    </location>
</feature>
<name>A0AA35PQG9_9SAUR</name>
<evidence type="ECO:0000256" key="2">
    <source>
        <dbReference type="ARBA" id="ARBA00022692"/>
    </source>
</evidence>
<organism evidence="10 11">
    <name type="scientific">Podarcis lilfordi</name>
    <name type="common">Lilford's wall lizard</name>
    <dbReference type="NCBI Taxonomy" id="74358"/>
    <lineage>
        <taxon>Eukaryota</taxon>
        <taxon>Metazoa</taxon>
        <taxon>Chordata</taxon>
        <taxon>Craniata</taxon>
        <taxon>Vertebrata</taxon>
        <taxon>Euteleostomi</taxon>
        <taxon>Lepidosauria</taxon>
        <taxon>Squamata</taxon>
        <taxon>Bifurcata</taxon>
        <taxon>Unidentata</taxon>
        <taxon>Episquamata</taxon>
        <taxon>Laterata</taxon>
        <taxon>Lacertibaenia</taxon>
        <taxon>Lacertidae</taxon>
        <taxon>Podarcis</taxon>
    </lineage>
</organism>
<evidence type="ECO:0000256" key="8">
    <source>
        <dbReference type="SAM" id="Phobius"/>
    </source>
</evidence>
<dbReference type="EMBL" id="OX395143">
    <property type="protein sequence ID" value="CAI5797591.1"/>
    <property type="molecule type" value="Genomic_DNA"/>
</dbReference>
<evidence type="ECO:0000256" key="7">
    <source>
        <dbReference type="SAM" id="MobiDB-lite"/>
    </source>
</evidence>
<dbReference type="PANTHER" id="PTHR11132">
    <property type="entry name" value="SOLUTE CARRIER FAMILY 35"/>
    <property type="match status" value="1"/>
</dbReference>
<feature type="transmembrane region" description="Helical" evidence="8">
    <location>
        <begin position="306"/>
        <end position="327"/>
    </location>
</feature>
<accession>A0AA35PQG9</accession>
<keyword evidence="4 8" id="KW-0472">Membrane</keyword>
<evidence type="ECO:0000313" key="10">
    <source>
        <dbReference type="EMBL" id="CAI5797591.1"/>
    </source>
</evidence>
<protein>
    <recommendedName>
        <fullName evidence="9">Sugar phosphate transporter domain-containing protein</fullName>
    </recommendedName>
</protein>
<feature type="domain" description="Sugar phosphate transporter" evidence="9">
    <location>
        <begin position="130"/>
        <end position="414"/>
    </location>
</feature>
<feature type="transmembrane region" description="Helical" evidence="8">
    <location>
        <begin position="126"/>
        <end position="146"/>
    </location>
</feature>
<keyword evidence="11" id="KW-1185">Reference proteome</keyword>
<gene>
    <name evidence="10" type="ORF">PODLI_1B017290</name>
</gene>
<evidence type="ECO:0000256" key="3">
    <source>
        <dbReference type="ARBA" id="ARBA00022989"/>
    </source>
</evidence>
<keyword evidence="2 8" id="KW-0812">Transmembrane</keyword>
<feature type="transmembrane region" description="Helical" evidence="8">
    <location>
        <begin position="158"/>
        <end position="178"/>
    </location>
</feature>
<evidence type="ECO:0000256" key="1">
    <source>
        <dbReference type="ARBA" id="ARBA00004141"/>
    </source>
</evidence>
<evidence type="ECO:0000256" key="5">
    <source>
        <dbReference type="ARBA" id="ARBA00093767"/>
    </source>
</evidence>
<dbReference type="SUPFAM" id="SSF103481">
    <property type="entry name" value="Multidrug resistance efflux transporter EmrE"/>
    <property type="match status" value="1"/>
</dbReference>
<dbReference type="GO" id="GO:0016020">
    <property type="term" value="C:membrane"/>
    <property type="evidence" value="ECO:0007669"/>
    <property type="project" value="UniProtKB-SubCell"/>
</dbReference>
<proteinExistence type="inferred from homology"/>
<feature type="transmembrane region" description="Helical" evidence="8">
    <location>
        <begin position="339"/>
        <end position="359"/>
    </location>
</feature>
<dbReference type="InterPro" id="IPR004853">
    <property type="entry name" value="Sugar_P_trans_dom"/>
</dbReference>
<comment type="subcellular location">
    <subcellularLocation>
        <location evidence="1">Membrane</location>
        <topology evidence="1">Multi-pass membrane protein</topology>
    </subcellularLocation>
</comment>
<feature type="transmembrane region" description="Helical" evidence="8">
    <location>
        <begin position="198"/>
        <end position="219"/>
    </location>
</feature>
<dbReference type="AlphaFoldDB" id="A0AA35PQG9"/>
<dbReference type="Pfam" id="PF03151">
    <property type="entry name" value="TPT"/>
    <property type="match status" value="1"/>
</dbReference>
<comment type="function">
    <text evidence="5">Putative transporter.</text>
</comment>
<dbReference type="Proteomes" id="UP001178461">
    <property type="component" value="Chromosome 16"/>
</dbReference>
<dbReference type="InterPro" id="IPR037185">
    <property type="entry name" value="EmrE-like"/>
</dbReference>
<evidence type="ECO:0000256" key="4">
    <source>
        <dbReference type="ARBA" id="ARBA00023136"/>
    </source>
</evidence>
<reference evidence="10" key="1">
    <citation type="submission" date="2022-12" db="EMBL/GenBank/DDBJ databases">
        <authorList>
            <person name="Alioto T."/>
            <person name="Alioto T."/>
            <person name="Gomez Garrido J."/>
        </authorList>
    </citation>
    <scope>NUCLEOTIDE SEQUENCE</scope>
</reference>
<sequence length="460" mass="50391">MELRLTPPYLKNEACRVSRSRWIPVPPELTRCRTSQELEVATEESQRDPRSLPAGTGNWILAHSCLHRDSVPCADARLPPPMCPPSPGRRNEAEMNAGNGARPLSPWKLDPLPRGGQRPPEPSRHALPLVFTVFIWLATGTTMSSLNKWIFAVHNFRYPVLLSSLHMLTAVVVGNPLAKLRAGRAGHPAPCPGAKGRVFLLSLTFCASVAFGNLGLNYVQLDFAQMVYTTTPFFTLTLSKVLLGKHHHPLQYVAMGPICLGASLSIVGEVHFDQAGCCFLFAATFLRGLKSIQQSTFLQEERLDSLTLLCLTSLPSFYILFAAALVLEVGPAWDGTLAYGGGLWACVLLSCLGSVLYNLASFYVISLTSALTIHVLGNFNVVGNLLLSHFLFGSRLTLLSYAGIALTLSGVFMYHHCDCIASCWRSRGGRGKEDHANSRARHCGIDARRGRWRRVPPFLG</sequence>
<evidence type="ECO:0000313" key="11">
    <source>
        <dbReference type="Proteomes" id="UP001178461"/>
    </source>
</evidence>
<dbReference type="InterPro" id="IPR050186">
    <property type="entry name" value="TPT_transporter"/>
</dbReference>
<comment type="similarity">
    <text evidence="6">Belongs to the TPT transporter family. SLC35E subfamily.</text>
</comment>
<keyword evidence="3 8" id="KW-1133">Transmembrane helix</keyword>